<dbReference type="InterPro" id="IPR000835">
    <property type="entry name" value="HTH_MarR-typ"/>
</dbReference>
<dbReference type="SUPFAM" id="SSF46785">
    <property type="entry name" value="Winged helix' DNA-binding domain"/>
    <property type="match status" value="1"/>
</dbReference>
<dbReference type="AlphaFoldDB" id="A0A329QBH9"/>
<dbReference type="Proteomes" id="UP000250642">
    <property type="component" value="Unassembled WGS sequence"/>
</dbReference>
<proteinExistence type="predicted"/>
<name>A0A329QBH9_9BACL</name>
<evidence type="ECO:0000259" key="1">
    <source>
        <dbReference type="PROSITE" id="PS50995"/>
    </source>
</evidence>
<dbReference type="RefSeq" id="WP_113056320.1">
    <property type="nucleotide sequence ID" value="NZ_QEVW01000033.1"/>
</dbReference>
<dbReference type="GO" id="GO:0003700">
    <property type="term" value="F:DNA-binding transcription factor activity"/>
    <property type="evidence" value="ECO:0007669"/>
    <property type="project" value="InterPro"/>
</dbReference>
<evidence type="ECO:0000313" key="3">
    <source>
        <dbReference type="Proteomes" id="UP000250642"/>
    </source>
</evidence>
<dbReference type="PROSITE" id="PS50995">
    <property type="entry name" value="HTH_MARR_2"/>
    <property type="match status" value="1"/>
</dbReference>
<protein>
    <recommendedName>
        <fullName evidence="1">HTH marR-type domain-containing protein</fullName>
    </recommendedName>
</protein>
<dbReference type="Pfam" id="PF12802">
    <property type="entry name" value="MarR_2"/>
    <property type="match status" value="1"/>
</dbReference>
<comment type="caution">
    <text evidence="2">The sequence shown here is derived from an EMBL/GenBank/DDBJ whole genome shotgun (WGS) entry which is preliminary data.</text>
</comment>
<accession>A0A329QBH9</accession>
<organism evidence="2 3">
    <name type="scientific">Paenibacillus taichungensis</name>
    <dbReference type="NCBI Taxonomy" id="484184"/>
    <lineage>
        <taxon>Bacteria</taxon>
        <taxon>Bacillati</taxon>
        <taxon>Bacillota</taxon>
        <taxon>Bacilli</taxon>
        <taxon>Bacillales</taxon>
        <taxon>Paenibacillaceae</taxon>
        <taxon>Paenibacillus</taxon>
    </lineage>
</organism>
<feature type="domain" description="HTH marR-type" evidence="1">
    <location>
        <begin position="78"/>
        <end position="210"/>
    </location>
</feature>
<dbReference type="InterPro" id="IPR036388">
    <property type="entry name" value="WH-like_DNA-bd_sf"/>
</dbReference>
<dbReference type="SMART" id="SM00347">
    <property type="entry name" value="HTH_MARR"/>
    <property type="match status" value="1"/>
</dbReference>
<sequence length="228" mass="25999">MNSCTHNFPAFYKNHSWFLLVIRPEGFPYYSQLAEEWHPWASGVIIATNQSARKYLFALRKQINYDQIGGDHFLASNRDELEKLAYGTLRIVKEFTHAQNLRSDLDRLTFEILLFVKEQGAVRITDIASKLDLNPSSITRRIQGLKLSGHIVAVSDPNDLRSSLVTLSPLGEEELSDFLKVSIDGLAHILRDWNDSEVQMFAEQLLNYADSMRTWRLAKGADSNVGQK</sequence>
<dbReference type="EMBL" id="QEVW01000033">
    <property type="protein sequence ID" value="RAW09770.1"/>
    <property type="molecule type" value="Genomic_DNA"/>
</dbReference>
<dbReference type="Gene3D" id="1.10.10.10">
    <property type="entry name" value="Winged helix-like DNA-binding domain superfamily/Winged helix DNA-binding domain"/>
    <property type="match status" value="1"/>
</dbReference>
<reference evidence="2 3" key="1">
    <citation type="submission" date="2018-04" db="EMBL/GenBank/DDBJ databases">
        <title>Paenibacillus taichungensis Genome sequencing and assembly.</title>
        <authorList>
            <person name="Xu J."/>
            <person name="Rensing C."/>
            <person name="Mazhar H.S."/>
        </authorList>
    </citation>
    <scope>NUCLEOTIDE SEQUENCE [LARGE SCALE GENOMIC DNA]</scope>
    <source>
        <strain evidence="2 3">NC1</strain>
    </source>
</reference>
<gene>
    <name evidence="2" type="ORF">DC345_30385</name>
</gene>
<evidence type="ECO:0000313" key="2">
    <source>
        <dbReference type="EMBL" id="RAW09770.1"/>
    </source>
</evidence>
<dbReference type="InterPro" id="IPR036390">
    <property type="entry name" value="WH_DNA-bd_sf"/>
</dbReference>